<dbReference type="Proteomes" id="UP000185221">
    <property type="component" value="Unassembled WGS sequence"/>
</dbReference>
<evidence type="ECO:0000313" key="3">
    <source>
        <dbReference type="Proteomes" id="UP000185221"/>
    </source>
</evidence>
<dbReference type="AlphaFoldDB" id="A0A1N6D6T5"/>
<keyword evidence="3" id="KW-1185">Reference proteome</keyword>
<protein>
    <submittedName>
        <fullName evidence="2">Smr domain-containing protein</fullName>
    </submittedName>
</protein>
<organism evidence="2 3">
    <name type="scientific">Algoriphagus halophilus</name>
    <dbReference type="NCBI Taxonomy" id="226505"/>
    <lineage>
        <taxon>Bacteria</taxon>
        <taxon>Pseudomonadati</taxon>
        <taxon>Bacteroidota</taxon>
        <taxon>Cytophagia</taxon>
        <taxon>Cytophagales</taxon>
        <taxon>Cyclobacteriaceae</taxon>
        <taxon>Algoriphagus</taxon>
    </lineage>
</organism>
<dbReference type="InterPro" id="IPR036781">
    <property type="entry name" value="Smr_assoc-like_sf"/>
</dbReference>
<evidence type="ECO:0000313" key="2">
    <source>
        <dbReference type="EMBL" id="SIN66427.1"/>
    </source>
</evidence>
<dbReference type="Gene3D" id="2.60.40.1600">
    <property type="entry name" value="Smr-associated-like"/>
    <property type="match status" value="1"/>
</dbReference>
<proteinExistence type="predicted"/>
<sequence>MNIGDKVRLIKGTEEGIIRKISSSGRVEIEIEDGFIIPALKNEVVVIHATEKSYFGEQENKAKEPEAPLPLSAPKDQGLYLAFIPINDQSLSLYLINDSKKPYLAHASEVFGDNHRTLMAGSLGVGESKKFDDRLLKEMDEWPSFLLRFIPIQNKLETALPAFERQLKMKPTQFFKHLSKAPLLGKSAYVFSLEQTTKELDIRALNQELESLQPKAQAIPTKKPPKSVDLHIEELTPNPQGMSNSAMLKLQLEVFEKNLDQAIASGMDEITFIHGLGNGVLRKEIHRHLSQLGNIKYFQDTQKDQWGYGATLVKIS</sequence>
<dbReference type="InterPro" id="IPR036063">
    <property type="entry name" value="Smr_dom_sf"/>
</dbReference>
<dbReference type="PROSITE" id="PS50828">
    <property type="entry name" value="SMR"/>
    <property type="match status" value="1"/>
</dbReference>
<dbReference type="Gene3D" id="3.30.1370.110">
    <property type="match status" value="1"/>
</dbReference>
<gene>
    <name evidence="2" type="ORF">SAMN05444394_0342</name>
</gene>
<evidence type="ECO:0000259" key="1">
    <source>
        <dbReference type="PROSITE" id="PS50828"/>
    </source>
</evidence>
<dbReference type="Pfam" id="PF01713">
    <property type="entry name" value="Smr"/>
    <property type="match status" value="1"/>
</dbReference>
<dbReference type="EMBL" id="FSRC01000001">
    <property type="protein sequence ID" value="SIN66427.1"/>
    <property type="molecule type" value="Genomic_DNA"/>
</dbReference>
<dbReference type="OrthoDB" id="1524810at2"/>
<dbReference type="STRING" id="226505.SAMN05444394_0342"/>
<dbReference type="SUPFAM" id="SSF158949">
    <property type="entry name" value="Smr-associated domain-like"/>
    <property type="match status" value="1"/>
</dbReference>
<accession>A0A1N6D6T5</accession>
<name>A0A1N6D6T5_9BACT</name>
<reference evidence="3" key="1">
    <citation type="submission" date="2016-11" db="EMBL/GenBank/DDBJ databases">
        <authorList>
            <person name="Varghese N."/>
            <person name="Submissions S."/>
        </authorList>
    </citation>
    <scope>NUCLEOTIDE SEQUENCE [LARGE SCALE GENOMIC DNA]</scope>
    <source>
        <strain evidence="3">DSM 15292</strain>
    </source>
</reference>
<dbReference type="RefSeq" id="WP_074223115.1">
    <property type="nucleotide sequence ID" value="NZ_FSRC01000001.1"/>
</dbReference>
<feature type="domain" description="Smr" evidence="1">
    <location>
        <begin position="259"/>
        <end position="316"/>
    </location>
</feature>
<dbReference type="InterPro" id="IPR002625">
    <property type="entry name" value="Smr_dom"/>
</dbReference>